<dbReference type="InterPro" id="IPR006311">
    <property type="entry name" value="TAT_signal"/>
</dbReference>
<dbReference type="RefSeq" id="WP_105327719.1">
    <property type="nucleotide sequence ID" value="NZ_PUHY01000001.1"/>
</dbReference>
<comment type="caution">
    <text evidence="3">The sequence shown here is derived from an EMBL/GenBank/DDBJ whole genome shotgun (WGS) entry which is preliminary data.</text>
</comment>
<dbReference type="PANTHER" id="PTHR43818">
    <property type="entry name" value="BCDNA.GH03377"/>
    <property type="match status" value="1"/>
</dbReference>
<feature type="domain" description="Gfo/Idh/MocA-like oxidoreductase bacterial type C-terminal" evidence="2">
    <location>
        <begin position="206"/>
        <end position="290"/>
    </location>
</feature>
<dbReference type="InterPro" id="IPR050463">
    <property type="entry name" value="Gfo/Idh/MocA_oxidrdct_glycsds"/>
</dbReference>
<dbReference type="Gene3D" id="3.30.360.10">
    <property type="entry name" value="Dihydrodipicolinate Reductase, domain 2"/>
    <property type="match status" value="1"/>
</dbReference>
<dbReference type="PANTHER" id="PTHR43818:SF10">
    <property type="entry name" value="NADH-DEPENDENT DEHYDROGENASE-RELATED"/>
    <property type="match status" value="1"/>
</dbReference>
<reference evidence="3 4" key="1">
    <citation type="submission" date="2018-02" db="EMBL/GenBank/DDBJ databases">
        <title>Comparative genomes isolates from brazilian mangrove.</title>
        <authorList>
            <person name="Araujo J.E."/>
            <person name="Taketani R.G."/>
            <person name="Silva M.C.P."/>
            <person name="Loureco M.V."/>
            <person name="Andreote F.D."/>
        </authorList>
    </citation>
    <scope>NUCLEOTIDE SEQUENCE [LARGE SCALE GENOMIC DNA]</scope>
    <source>
        <strain evidence="3 4">Hex-1 MGV</strain>
    </source>
</reference>
<dbReference type="SUPFAM" id="SSF51735">
    <property type="entry name" value="NAD(P)-binding Rossmann-fold domains"/>
    <property type="match status" value="1"/>
</dbReference>
<evidence type="ECO:0000313" key="4">
    <source>
        <dbReference type="Proteomes" id="UP000238322"/>
    </source>
</evidence>
<dbReference type="PROSITE" id="PS51318">
    <property type="entry name" value="TAT"/>
    <property type="match status" value="1"/>
</dbReference>
<dbReference type="NCBIfam" id="TIGR01409">
    <property type="entry name" value="TAT_signal_seq"/>
    <property type="match status" value="1"/>
</dbReference>
<sequence>MIRTPNRRQFIKGLTLATAAVALPASQYSRVLGANEKFRIGSVGTGGKGWSDLNGVAASPEVDVAALCDIDSSEAHLGRAAAKYSSAKTYADWRKLLDNQADVDGVIVSTPDFMHAPISLAAMQLGKHVFCQKPLTHSVFEARQMQLAAKKYDVVTQMCNQIQSHTAYRTAVKIVHDGMIGKVKEVHSWQGGTPGWPRNIERPEGSDPVPDTVAWDLWQGVAPRRPFKKGMYHPFSWRGWQAYGTGQLGDFGCHILDPVFKSLLLTAPLELVADAPPLKPETWTDQATVHYVFPKTKYTAGDTINVTWYDAAGVRPSRENMTDIPASVDLPGAGSVLIGEKGTLIIPHVAMPKLFLKGSSEETKVEPIPSVDHYVQWADASRGVDKTTSHFDYAGPLTETVLLGTVGIRFPGQTLKWDSKKMEIPNFTEAQPWLTKDYVKGWEPTWV</sequence>
<proteinExistence type="predicted"/>
<evidence type="ECO:0000313" key="3">
    <source>
        <dbReference type="EMBL" id="PQO40483.1"/>
    </source>
</evidence>
<dbReference type="Gene3D" id="3.40.50.720">
    <property type="entry name" value="NAD(P)-binding Rossmann-like Domain"/>
    <property type="match status" value="1"/>
</dbReference>
<dbReference type="SUPFAM" id="SSF55347">
    <property type="entry name" value="Glyceraldehyde-3-phosphate dehydrogenase-like, C-terminal domain"/>
    <property type="match status" value="1"/>
</dbReference>
<dbReference type="InterPro" id="IPR043906">
    <property type="entry name" value="Gfo/Idh/MocA_OxRdtase_bact_C"/>
</dbReference>
<evidence type="ECO:0000259" key="1">
    <source>
        <dbReference type="Pfam" id="PF01408"/>
    </source>
</evidence>
<organism evidence="3 4">
    <name type="scientific">Blastopirellula marina</name>
    <dbReference type="NCBI Taxonomy" id="124"/>
    <lineage>
        <taxon>Bacteria</taxon>
        <taxon>Pseudomonadati</taxon>
        <taxon>Planctomycetota</taxon>
        <taxon>Planctomycetia</taxon>
        <taxon>Pirellulales</taxon>
        <taxon>Pirellulaceae</taxon>
        <taxon>Blastopirellula</taxon>
    </lineage>
</organism>
<dbReference type="Pfam" id="PF19051">
    <property type="entry name" value="GFO_IDH_MocA_C2"/>
    <property type="match status" value="1"/>
</dbReference>
<gene>
    <name evidence="3" type="ORF">C5Y83_00675</name>
</gene>
<dbReference type="InterPro" id="IPR036291">
    <property type="entry name" value="NAD(P)-bd_dom_sf"/>
</dbReference>
<dbReference type="EMBL" id="PUHY01000001">
    <property type="protein sequence ID" value="PQO40483.1"/>
    <property type="molecule type" value="Genomic_DNA"/>
</dbReference>
<dbReference type="Pfam" id="PF01408">
    <property type="entry name" value="GFO_IDH_MocA"/>
    <property type="match status" value="1"/>
</dbReference>
<dbReference type="OrthoDB" id="255433at2"/>
<dbReference type="Proteomes" id="UP000238322">
    <property type="component" value="Unassembled WGS sequence"/>
</dbReference>
<dbReference type="InterPro" id="IPR000683">
    <property type="entry name" value="Gfo/Idh/MocA-like_OxRdtase_N"/>
</dbReference>
<dbReference type="GO" id="GO:0000166">
    <property type="term" value="F:nucleotide binding"/>
    <property type="evidence" value="ECO:0007669"/>
    <property type="project" value="InterPro"/>
</dbReference>
<dbReference type="AlphaFoldDB" id="A0A2S8G7T8"/>
<evidence type="ECO:0000259" key="2">
    <source>
        <dbReference type="Pfam" id="PF19051"/>
    </source>
</evidence>
<feature type="domain" description="Gfo/Idh/MocA-like oxidoreductase N-terminal" evidence="1">
    <location>
        <begin position="38"/>
        <end position="157"/>
    </location>
</feature>
<dbReference type="InterPro" id="IPR019546">
    <property type="entry name" value="TAT_signal_bac_arc"/>
</dbReference>
<name>A0A2S8G7T8_9BACT</name>
<accession>A0A2S8G7T8</accession>
<protein>
    <submittedName>
        <fullName evidence="3">Dehydrogenase</fullName>
    </submittedName>
</protein>